<sequence length="42" mass="4878">MALLFLHIKIFISSSSTTLYTANIDRGNNRHVHMFITLYSFC</sequence>
<feature type="signal peptide" evidence="1">
    <location>
        <begin position="1"/>
        <end position="17"/>
    </location>
</feature>
<reference evidence="2" key="1">
    <citation type="submission" date="2014-11" db="EMBL/GenBank/DDBJ databases">
        <authorList>
            <person name="Amaro Gonzalez C."/>
        </authorList>
    </citation>
    <scope>NUCLEOTIDE SEQUENCE</scope>
</reference>
<accession>A0A0E9QPM1</accession>
<feature type="chain" id="PRO_5002431517" evidence="1">
    <location>
        <begin position="18"/>
        <end position="42"/>
    </location>
</feature>
<protein>
    <submittedName>
        <fullName evidence="2">Uncharacterized protein</fullName>
    </submittedName>
</protein>
<dbReference type="EMBL" id="GBXM01090454">
    <property type="protein sequence ID" value="JAH18123.1"/>
    <property type="molecule type" value="Transcribed_RNA"/>
</dbReference>
<dbReference type="AlphaFoldDB" id="A0A0E9QPM1"/>
<evidence type="ECO:0000256" key="1">
    <source>
        <dbReference type="SAM" id="SignalP"/>
    </source>
</evidence>
<evidence type="ECO:0000313" key="2">
    <source>
        <dbReference type="EMBL" id="JAH18123.1"/>
    </source>
</evidence>
<keyword evidence="1" id="KW-0732">Signal</keyword>
<name>A0A0E9QPM1_ANGAN</name>
<proteinExistence type="predicted"/>
<organism evidence="2">
    <name type="scientific">Anguilla anguilla</name>
    <name type="common">European freshwater eel</name>
    <name type="synonym">Muraena anguilla</name>
    <dbReference type="NCBI Taxonomy" id="7936"/>
    <lineage>
        <taxon>Eukaryota</taxon>
        <taxon>Metazoa</taxon>
        <taxon>Chordata</taxon>
        <taxon>Craniata</taxon>
        <taxon>Vertebrata</taxon>
        <taxon>Euteleostomi</taxon>
        <taxon>Actinopterygii</taxon>
        <taxon>Neopterygii</taxon>
        <taxon>Teleostei</taxon>
        <taxon>Anguilliformes</taxon>
        <taxon>Anguillidae</taxon>
        <taxon>Anguilla</taxon>
    </lineage>
</organism>
<reference evidence="2" key="2">
    <citation type="journal article" date="2015" name="Fish Shellfish Immunol.">
        <title>Early steps in the European eel (Anguilla anguilla)-Vibrio vulnificus interaction in the gills: Role of the RtxA13 toxin.</title>
        <authorList>
            <person name="Callol A."/>
            <person name="Pajuelo D."/>
            <person name="Ebbesson L."/>
            <person name="Teles M."/>
            <person name="MacKenzie S."/>
            <person name="Amaro C."/>
        </authorList>
    </citation>
    <scope>NUCLEOTIDE SEQUENCE</scope>
</reference>